<evidence type="ECO:0000256" key="5">
    <source>
        <dbReference type="ARBA" id="ARBA00022786"/>
    </source>
</evidence>
<keyword evidence="11" id="KW-1185">Reference proteome</keyword>
<keyword evidence="4" id="KW-0645">Protease</keyword>
<name>A0A9D5HFI1_9LILI</name>
<evidence type="ECO:0000256" key="6">
    <source>
        <dbReference type="ARBA" id="ARBA00022801"/>
    </source>
</evidence>
<evidence type="ECO:0000256" key="8">
    <source>
        <dbReference type="SAM" id="MobiDB-lite"/>
    </source>
</evidence>
<dbReference type="PANTHER" id="PTHR12931:SF15">
    <property type="entry name" value="UBIQUITIN THIOESTERASE OTUBAIN-LIKE"/>
    <property type="match status" value="1"/>
</dbReference>
<dbReference type="InterPro" id="IPR042468">
    <property type="entry name" value="Peptidase_C65_otubain_sub1"/>
</dbReference>
<dbReference type="InterPro" id="IPR038765">
    <property type="entry name" value="Papain-like_cys_pep_sf"/>
</dbReference>
<proteinExistence type="inferred from homology"/>
<accession>A0A9D5HFI1</accession>
<protein>
    <recommendedName>
        <fullName evidence="3">ubiquitinyl hydrolase 1</fullName>
        <ecNumber evidence="3">3.4.19.12</ecNumber>
    </recommendedName>
</protein>
<dbReference type="InterPro" id="IPR003323">
    <property type="entry name" value="OTU_dom"/>
</dbReference>
<dbReference type="Pfam" id="PF10275">
    <property type="entry name" value="Peptidase_C65"/>
    <property type="match status" value="1"/>
</dbReference>
<dbReference type="EC" id="3.4.19.12" evidence="3"/>
<evidence type="ECO:0000256" key="2">
    <source>
        <dbReference type="ARBA" id="ARBA00006579"/>
    </source>
</evidence>
<evidence type="ECO:0000256" key="3">
    <source>
        <dbReference type="ARBA" id="ARBA00012759"/>
    </source>
</evidence>
<dbReference type="CDD" id="cd22765">
    <property type="entry name" value="AtOTU1-like"/>
    <property type="match status" value="1"/>
</dbReference>
<dbReference type="Proteomes" id="UP001085076">
    <property type="component" value="Miscellaneous, Linkage group lg04"/>
</dbReference>
<dbReference type="GO" id="GO:0043130">
    <property type="term" value="F:ubiquitin binding"/>
    <property type="evidence" value="ECO:0007669"/>
    <property type="project" value="TreeGrafter"/>
</dbReference>
<evidence type="ECO:0000313" key="10">
    <source>
        <dbReference type="EMBL" id="KAJ0974599.1"/>
    </source>
</evidence>
<dbReference type="InterPro" id="IPR019400">
    <property type="entry name" value="Peptidase_C65_otubain"/>
</dbReference>
<dbReference type="OrthoDB" id="18915at2759"/>
<evidence type="ECO:0000259" key="9">
    <source>
        <dbReference type="PROSITE" id="PS50802"/>
    </source>
</evidence>
<reference evidence="10" key="2">
    <citation type="journal article" date="2022" name="Hortic Res">
        <title>The genome of Dioscorea zingiberensis sheds light on the biosynthesis, origin and evolution of the medicinally important diosgenin saponins.</title>
        <authorList>
            <person name="Li Y."/>
            <person name="Tan C."/>
            <person name="Li Z."/>
            <person name="Guo J."/>
            <person name="Li S."/>
            <person name="Chen X."/>
            <person name="Wang C."/>
            <person name="Dai X."/>
            <person name="Yang H."/>
            <person name="Song W."/>
            <person name="Hou L."/>
            <person name="Xu J."/>
            <person name="Tong Z."/>
            <person name="Xu A."/>
            <person name="Yuan X."/>
            <person name="Wang W."/>
            <person name="Yang Q."/>
            <person name="Chen L."/>
            <person name="Sun Z."/>
            <person name="Wang K."/>
            <person name="Pan B."/>
            <person name="Chen J."/>
            <person name="Bao Y."/>
            <person name="Liu F."/>
            <person name="Qi X."/>
            <person name="Gang D.R."/>
            <person name="Wen J."/>
            <person name="Li J."/>
        </authorList>
    </citation>
    <scope>NUCLEOTIDE SEQUENCE</scope>
    <source>
        <strain evidence="10">Dzin_1.0</strain>
    </source>
</reference>
<dbReference type="Gene3D" id="1.20.1300.20">
    <property type="entry name" value="Peptidase C65 Otubain, subdomain 2"/>
    <property type="match status" value="1"/>
</dbReference>
<reference evidence="10" key="1">
    <citation type="submission" date="2021-03" db="EMBL/GenBank/DDBJ databases">
        <authorList>
            <person name="Li Z."/>
            <person name="Yang C."/>
        </authorList>
    </citation>
    <scope>NUCLEOTIDE SEQUENCE</scope>
    <source>
        <strain evidence="10">Dzin_1.0</strain>
        <tissue evidence="10">Leaf</tissue>
    </source>
</reference>
<dbReference type="GO" id="GO:0006508">
    <property type="term" value="P:proteolysis"/>
    <property type="evidence" value="ECO:0007669"/>
    <property type="project" value="UniProtKB-KW"/>
</dbReference>
<dbReference type="GO" id="GO:0071108">
    <property type="term" value="P:protein K48-linked deubiquitination"/>
    <property type="evidence" value="ECO:0007669"/>
    <property type="project" value="TreeGrafter"/>
</dbReference>
<gene>
    <name evidence="10" type="ORF">J5N97_016564</name>
</gene>
<dbReference type="Gene3D" id="3.30.200.60">
    <property type="entry name" value="Peptidase C65 Otubain, subdomain 1"/>
    <property type="match status" value="1"/>
</dbReference>
<evidence type="ECO:0000256" key="4">
    <source>
        <dbReference type="ARBA" id="ARBA00022670"/>
    </source>
</evidence>
<evidence type="ECO:0000313" key="11">
    <source>
        <dbReference type="Proteomes" id="UP001085076"/>
    </source>
</evidence>
<dbReference type="SUPFAM" id="SSF54001">
    <property type="entry name" value="Cysteine proteinases"/>
    <property type="match status" value="1"/>
</dbReference>
<dbReference type="FunFam" id="1.20.1300.20:FF:000001">
    <property type="entry name" value="Ubiquitin thioesterase OTUB1"/>
    <property type="match status" value="1"/>
</dbReference>
<organism evidence="10 11">
    <name type="scientific">Dioscorea zingiberensis</name>
    <dbReference type="NCBI Taxonomy" id="325984"/>
    <lineage>
        <taxon>Eukaryota</taxon>
        <taxon>Viridiplantae</taxon>
        <taxon>Streptophyta</taxon>
        <taxon>Embryophyta</taxon>
        <taxon>Tracheophyta</taxon>
        <taxon>Spermatophyta</taxon>
        <taxon>Magnoliopsida</taxon>
        <taxon>Liliopsida</taxon>
        <taxon>Dioscoreales</taxon>
        <taxon>Dioscoreaceae</taxon>
        <taxon>Dioscorea</taxon>
    </lineage>
</organism>
<dbReference type="GO" id="GO:0004843">
    <property type="term" value="F:cysteine-type deubiquitinase activity"/>
    <property type="evidence" value="ECO:0007669"/>
    <property type="project" value="UniProtKB-EC"/>
</dbReference>
<dbReference type="InterPro" id="IPR042467">
    <property type="entry name" value="Peptidase_C65_otubain_sub2"/>
</dbReference>
<dbReference type="AlphaFoldDB" id="A0A9D5HFI1"/>
<comment type="catalytic activity">
    <reaction evidence="1">
        <text>Thiol-dependent hydrolysis of ester, thioester, amide, peptide and isopeptide bonds formed by the C-terminal Gly of ubiquitin (a 76-residue protein attached to proteins as an intracellular targeting signal).</text>
        <dbReference type="EC" id="3.4.19.12"/>
    </reaction>
</comment>
<evidence type="ECO:0000256" key="1">
    <source>
        <dbReference type="ARBA" id="ARBA00000707"/>
    </source>
</evidence>
<dbReference type="GO" id="GO:0005634">
    <property type="term" value="C:nucleus"/>
    <property type="evidence" value="ECO:0007669"/>
    <property type="project" value="TreeGrafter"/>
</dbReference>
<comment type="similarity">
    <text evidence="2">Belongs to the peptidase C65 family.</text>
</comment>
<keyword evidence="5" id="KW-0833">Ubl conjugation pathway</keyword>
<feature type="region of interest" description="Disordered" evidence="8">
    <location>
        <begin position="1"/>
        <end position="46"/>
    </location>
</feature>
<dbReference type="PANTHER" id="PTHR12931">
    <property type="entry name" value="UBIQUITIN THIOLESTERASE PROTEIN OTUB"/>
    <property type="match status" value="1"/>
</dbReference>
<keyword evidence="6" id="KW-0378">Hydrolase</keyword>
<dbReference type="EMBL" id="JAGGNH010000004">
    <property type="protein sequence ID" value="KAJ0974599.1"/>
    <property type="molecule type" value="Genomic_DNA"/>
</dbReference>
<evidence type="ECO:0000256" key="7">
    <source>
        <dbReference type="ARBA" id="ARBA00022807"/>
    </source>
</evidence>
<keyword evidence="7" id="KW-0788">Thiol protease</keyword>
<feature type="domain" description="OTU" evidence="9">
    <location>
        <begin position="116"/>
        <end position="338"/>
    </location>
</feature>
<dbReference type="PROSITE" id="PS50802">
    <property type="entry name" value="OTU"/>
    <property type="match status" value="1"/>
</dbReference>
<comment type="caution">
    <text evidence="10">The sequence shown here is derived from an EMBL/GenBank/DDBJ whole genome shotgun (WGS) entry which is preliminary data.</text>
</comment>
<sequence length="338" mass="37743">MKRDAGEADGDLSDAAPASSPLRKKPAAEAERQPLPEMVETSNSSANANIVDAVDYEWSCFADDDRMQQPSSIAEDEAAKKPLIGDKEPLSALAEEYQSGSPILLEKIKLLGEQYVALRRARGDGNCFFRCFMFSYLEHILETQDKVEVDRITAKVEECRATLQNLGYTDFTFEDFFSVFLEQLESVSRGACTSASHELLLETSRDQSTSDYVVMFFRFVTAGEIQRRTEFFEPFIVGLSNSTVNQFCKTSVEPMGEESDHVHIIALSDALGVPIRVVYLDRSSCDTGSLSVNHHDFIPDLDTQKEISQSSGSDIGNFSKPFITLLYRPGHYDILYSK</sequence>